<reference evidence="1" key="1">
    <citation type="journal article" date="2017" name="Gigascience">
        <title>The genome draft of coconut (Cocos nucifera).</title>
        <authorList>
            <person name="Xiao Y."/>
            <person name="Xu P."/>
            <person name="Fan H."/>
            <person name="Baudouin L."/>
            <person name="Xia W."/>
            <person name="Bocs S."/>
            <person name="Xu J."/>
            <person name="Li Q."/>
            <person name="Guo A."/>
            <person name="Zhou L."/>
            <person name="Li J."/>
            <person name="Wu Y."/>
            <person name="Ma Z."/>
            <person name="Armero A."/>
            <person name="Issali A.E."/>
            <person name="Liu N."/>
            <person name="Peng M."/>
            <person name="Yang Y."/>
        </authorList>
    </citation>
    <scope>NUCLEOTIDE SEQUENCE</scope>
    <source>
        <tissue evidence="1">Spear leaf of Hainan Tall coconut</tissue>
    </source>
</reference>
<dbReference type="Proteomes" id="UP000797356">
    <property type="component" value="Chromosome 5"/>
</dbReference>
<dbReference type="AlphaFoldDB" id="A0A8K0I974"/>
<evidence type="ECO:0000313" key="2">
    <source>
        <dbReference type="Proteomes" id="UP000797356"/>
    </source>
</evidence>
<organism evidence="1 2">
    <name type="scientific">Cocos nucifera</name>
    <name type="common">Coconut palm</name>
    <dbReference type="NCBI Taxonomy" id="13894"/>
    <lineage>
        <taxon>Eukaryota</taxon>
        <taxon>Viridiplantae</taxon>
        <taxon>Streptophyta</taxon>
        <taxon>Embryophyta</taxon>
        <taxon>Tracheophyta</taxon>
        <taxon>Spermatophyta</taxon>
        <taxon>Magnoliopsida</taxon>
        <taxon>Liliopsida</taxon>
        <taxon>Arecaceae</taxon>
        <taxon>Arecoideae</taxon>
        <taxon>Cocoseae</taxon>
        <taxon>Attaleinae</taxon>
        <taxon>Cocos</taxon>
    </lineage>
</organism>
<reference evidence="1" key="2">
    <citation type="submission" date="2019-07" db="EMBL/GenBank/DDBJ databases">
        <authorList>
            <person name="Yang Y."/>
            <person name="Bocs S."/>
            <person name="Baudouin L."/>
        </authorList>
    </citation>
    <scope>NUCLEOTIDE SEQUENCE</scope>
    <source>
        <tissue evidence="1">Spear leaf of Hainan Tall coconut</tissue>
    </source>
</reference>
<dbReference type="EMBL" id="CM017876">
    <property type="protein sequence ID" value="KAG1342648.1"/>
    <property type="molecule type" value="Genomic_DNA"/>
</dbReference>
<proteinExistence type="predicted"/>
<sequence length="108" mass="11940">MMATLKSTVSLTYHRPSFGIRVTSTSLDISYLKLKLATGKMDDFHQSKESQRDLNEVVTGNKVPLYGAGSSLSSTRRPVPLILRFSLRSTAHLVGVLVKSNFHTTIQC</sequence>
<protein>
    <submittedName>
        <fullName evidence="1">Uncharacterized protein</fullName>
    </submittedName>
</protein>
<name>A0A8K0I974_COCNU</name>
<accession>A0A8K0I974</accession>
<evidence type="ECO:0000313" key="1">
    <source>
        <dbReference type="EMBL" id="KAG1342648.1"/>
    </source>
</evidence>
<dbReference type="OrthoDB" id="903824at2759"/>
<gene>
    <name evidence="1" type="ORF">COCNU_05G008770</name>
</gene>
<keyword evidence="2" id="KW-1185">Reference proteome</keyword>
<comment type="caution">
    <text evidence="1">The sequence shown here is derived from an EMBL/GenBank/DDBJ whole genome shotgun (WGS) entry which is preliminary data.</text>
</comment>